<evidence type="ECO:0000313" key="2">
    <source>
        <dbReference type="Proteomes" id="UP000032360"/>
    </source>
</evidence>
<dbReference type="AlphaFoldDB" id="A0A0D8HJP1"/>
<dbReference type="Gene3D" id="1.10.10.60">
    <property type="entry name" value="Homeodomain-like"/>
    <property type="match status" value="1"/>
</dbReference>
<keyword evidence="2" id="KW-1185">Reference proteome</keyword>
<dbReference type="Proteomes" id="UP000032360">
    <property type="component" value="Unassembled WGS sequence"/>
</dbReference>
<gene>
    <name evidence="1" type="ORF">AXFE_09050</name>
</gene>
<protein>
    <submittedName>
        <fullName evidence="1">Uncharacterized protein</fullName>
    </submittedName>
</protein>
<reference evidence="1 2" key="1">
    <citation type="submission" date="2015-01" db="EMBL/GenBank/DDBJ databases">
        <title>Draft genome of the acidophilic iron oxidizer Acidithrix ferrooxidans strain Py-F3.</title>
        <authorList>
            <person name="Poehlein A."/>
            <person name="Eisen S."/>
            <person name="Schloemann M."/>
            <person name="Johnson B.D."/>
            <person name="Daniel R."/>
            <person name="Muehling M."/>
        </authorList>
    </citation>
    <scope>NUCLEOTIDE SEQUENCE [LARGE SCALE GENOMIC DNA]</scope>
    <source>
        <strain evidence="1 2">Py-F3</strain>
    </source>
</reference>
<sequence length="97" mass="10953">MALSDADTEKWALLASQPLPGDLFLVPNDRPNSNVNHGVVAKIRQRQKRLTYLEVNQVVAAYFGGSTTYEIASQFGLHRHTVSRHLKDRGIQLGRRR</sequence>
<accession>A0A0D8HJP1</accession>
<dbReference type="EMBL" id="JXYS01000023">
    <property type="protein sequence ID" value="KJF18160.1"/>
    <property type="molecule type" value="Genomic_DNA"/>
</dbReference>
<dbReference type="RefSeq" id="WP_052604663.1">
    <property type="nucleotide sequence ID" value="NZ_JXYS01000023.1"/>
</dbReference>
<dbReference type="OrthoDB" id="3035096at2"/>
<evidence type="ECO:0000313" key="1">
    <source>
        <dbReference type="EMBL" id="KJF18160.1"/>
    </source>
</evidence>
<organism evidence="1 2">
    <name type="scientific">Acidithrix ferrooxidans</name>
    <dbReference type="NCBI Taxonomy" id="1280514"/>
    <lineage>
        <taxon>Bacteria</taxon>
        <taxon>Bacillati</taxon>
        <taxon>Actinomycetota</taxon>
        <taxon>Acidimicrobiia</taxon>
        <taxon>Acidimicrobiales</taxon>
        <taxon>Acidimicrobiaceae</taxon>
        <taxon>Acidithrix</taxon>
    </lineage>
</organism>
<comment type="caution">
    <text evidence="1">The sequence shown here is derived from an EMBL/GenBank/DDBJ whole genome shotgun (WGS) entry which is preliminary data.</text>
</comment>
<proteinExistence type="predicted"/>
<name>A0A0D8HJP1_9ACTN</name>